<dbReference type="PANTHER" id="PTHR21716">
    <property type="entry name" value="TRANSMEMBRANE PROTEIN"/>
    <property type="match status" value="1"/>
</dbReference>
<evidence type="ECO:0000256" key="1">
    <source>
        <dbReference type="ARBA" id="ARBA00004141"/>
    </source>
</evidence>
<comment type="similarity">
    <text evidence="2">Belongs to the autoinducer-2 exporter (AI-2E) (TC 2.A.86) family.</text>
</comment>
<organism evidence="8 9">
    <name type="scientific">Litoreibacter albidus</name>
    <dbReference type="NCBI Taxonomy" id="670155"/>
    <lineage>
        <taxon>Bacteria</taxon>
        <taxon>Pseudomonadati</taxon>
        <taxon>Pseudomonadota</taxon>
        <taxon>Alphaproteobacteria</taxon>
        <taxon>Rhodobacterales</taxon>
        <taxon>Roseobacteraceae</taxon>
        <taxon>Litoreibacter</taxon>
    </lineage>
</organism>
<keyword evidence="5 7" id="KW-0472">Membrane</keyword>
<feature type="transmembrane region" description="Helical" evidence="7">
    <location>
        <begin position="59"/>
        <end position="80"/>
    </location>
</feature>
<proteinExistence type="inferred from homology"/>
<dbReference type="GO" id="GO:0055085">
    <property type="term" value="P:transmembrane transport"/>
    <property type="evidence" value="ECO:0007669"/>
    <property type="project" value="TreeGrafter"/>
</dbReference>
<reference evidence="9" key="1">
    <citation type="submission" date="2016-10" db="EMBL/GenBank/DDBJ databases">
        <authorList>
            <person name="Varghese N."/>
            <person name="Submissions S."/>
        </authorList>
    </citation>
    <scope>NUCLEOTIDE SEQUENCE [LARGE SCALE GENOMIC DNA]</scope>
    <source>
        <strain evidence="9">DSM 26922</strain>
    </source>
</reference>
<evidence type="ECO:0000256" key="3">
    <source>
        <dbReference type="ARBA" id="ARBA00022692"/>
    </source>
</evidence>
<feature type="transmembrane region" description="Helical" evidence="7">
    <location>
        <begin position="30"/>
        <end position="47"/>
    </location>
</feature>
<dbReference type="AlphaFoldDB" id="A0A1H3BSZ8"/>
<name>A0A1H3BSZ8_9RHOB</name>
<keyword evidence="4 7" id="KW-1133">Transmembrane helix</keyword>
<keyword evidence="3 7" id="KW-0812">Transmembrane</keyword>
<dbReference type="OrthoDB" id="9799225at2"/>
<gene>
    <name evidence="8" type="ORF">SAMN04488001_3258</name>
</gene>
<evidence type="ECO:0000313" key="8">
    <source>
        <dbReference type="EMBL" id="SDX44885.1"/>
    </source>
</evidence>
<protein>
    <submittedName>
        <fullName evidence="8">Predicted PurR-regulated permease PerM</fullName>
    </submittedName>
</protein>
<dbReference type="Proteomes" id="UP000199441">
    <property type="component" value="Unassembled WGS sequence"/>
</dbReference>
<evidence type="ECO:0000313" key="9">
    <source>
        <dbReference type="Proteomes" id="UP000199441"/>
    </source>
</evidence>
<keyword evidence="6" id="KW-0175">Coiled coil</keyword>
<evidence type="ECO:0000256" key="2">
    <source>
        <dbReference type="ARBA" id="ARBA00009773"/>
    </source>
</evidence>
<dbReference type="GO" id="GO:0016020">
    <property type="term" value="C:membrane"/>
    <property type="evidence" value="ECO:0007669"/>
    <property type="project" value="UniProtKB-SubCell"/>
</dbReference>
<dbReference type="RefSeq" id="WP_089947978.1">
    <property type="nucleotide sequence ID" value="NZ_FNOI01000007.1"/>
</dbReference>
<evidence type="ECO:0000256" key="6">
    <source>
        <dbReference type="SAM" id="Coils"/>
    </source>
</evidence>
<feature type="transmembrane region" description="Helical" evidence="7">
    <location>
        <begin position="232"/>
        <end position="262"/>
    </location>
</feature>
<feature type="transmembrane region" description="Helical" evidence="7">
    <location>
        <begin position="145"/>
        <end position="167"/>
    </location>
</feature>
<feature type="transmembrane region" description="Helical" evidence="7">
    <location>
        <begin position="301"/>
        <end position="330"/>
    </location>
</feature>
<dbReference type="Pfam" id="PF01594">
    <property type="entry name" value="AI-2E_transport"/>
    <property type="match status" value="1"/>
</dbReference>
<dbReference type="InterPro" id="IPR002549">
    <property type="entry name" value="AI-2E-like"/>
</dbReference>
<evidence type="ECO:0000256" key="4">
    <source>
        <dbReference type="ARBA" id="ARBA00022989"/>
    </source>
</evidence>
<evidence type="ECO:0000256" key="5">
    <source>
        <dbReference type="ARBA" id="ARBA00023136"/>
    </source>
</evidence>
<feature type="transmembrane region" description="Helical" evidence="7">
    <location>
        <begin position="7"/>
        <end position="24"/>
    </location>
</feature>
<dbReference type="PANTHER" id="PTHR21716:SF16">
    <property type="entry name" value="BLL1467 PROTEIN"/>
    <property type="match status" value="1"/>
</dbReference>
<accession>A0A1H3BSZ8</accession>
<dbReference type="EMBL" id="FNOI01000007">
    <property type="protein sequence ID" value="SDX44885.1"/>
    <property type="molecule type" value="Genomic_DNA"/>
</dbReference>
<feature type="transmembrane region" description="Helical" evidence="7">
    <location>
        <begin position="204"/>
        <end position="226"/>
    </location>
</feature>
<sequence length="360" mass="38481">MTNDLKAIRRSLAVLATISVFVVAYHARELILPVLLGFLLALTLSPVNRSIQRIGVPAGISATLLVLVAAAGIVLAIFFAGGTVAEWTNDAPAIAQQLKQKLSGVSEALEVVQKTSKDIEEMATEAEADTTQKVAVKPPSLLNSAVTVAASTVTSIGVALILTLFLLASGDLFYTKIVQSFPTLTGKKRALSTVYDIERQVSGYLFTITLINAGLGIAVTLALWAIGLEYAYVWGIAAFLLNYVPVLGGIIGTVLIAAYSIVTFDSLTYAFLAPVAYQLLTTSEAQFVTPYIVGRRMELNIVAVFLTVVLWGWIWGIAGVIVAVPFLLVFKVVCDNFDDLAIVGNFLSSAERPLNSNPKR</sequence>
<comment type="subcellular location">
    <subcellularLocation>
        <location evidence="1">Membrane</location>
        <topology evidence="1">Multi-pass membrane protein</topology>
    </subcellularLocation>
</comment>
<dbReference type="STRING" id="670155.SAMN04488001_3258"/>
<evidence type="ECO:0000256" key="7">
    <source>
        <dbReference type="SAM" id="Phobius"/>
    </source>
</evidence>
<keyword evidence="9" id="KW-1185">Reference proteome</keyword>
<feature type="coiled-coil region" evidence="6">
    <location>
        <begin position="95"/>
        <end position="129"/>
    </location>
</feature>